<dbReference type="AlphaFoldDB" id="A0A409YMQ2"/>
<feature type="signal peptide" evidence="2">
    <location>
        <begin position="1"/>
        <end position="24"/>
    </location>
</feature>
<evidence type="ECO:0000256" key="2">
    <source>
        <dbReference type="SAM" id="SignalP"/>
    </source>
</evidence>
<proteinExistence type="predicted"/>
<dbReference type="Proteomes" id="UP000284842">
    <property type="component" value="Unassembled WGS sequence"/>
</dbReference>
<comment type="caution">
    <text evidence="3">The sequence shown here is derived from an EMBL/GenBank/DDBJ whole genome shotgun (WGS) entry which is preliminary data.</text>
</comment>
<feature type="chain" id="PRO_5019462788" evidence="2">
    <location>
        <begin position="25"/>
        <end position="185"/>
    </location>
</feature>
<keyword evidence="4" id="KW-1185">Reference proteome</keyword>
<organism evidence="3 4">
    <name type="scientific">Panaeolus cyanescens</name>
    <dbReference type="NCBI Taxonomy" id="181874"/>
    <lineage>
        <taxon>Eukaryota</taxon>
        <taxon>Fungi</taxon>
        <taxon>Dikarya</taxon>
        <taxon>Basidiomycota</taxon>
        <taxon>Agaricomycotina</taxon>
        <taxon>Agaricomycetes</taxon>
        <taxon>Agaricomycetidae</taxon>
        <taxon>Agaricales</taxon>
        <taxon>Agaricineae</taxon>
        <taxon>Galeropsidaceae</taxon>
        <taxon>Panaeolus</taxon>
    </lineage>
</organism>
<protein>
    <submittedName>
        <fullName evidence="3">Uncharacterized protein</fullName>
    </submittedName>
</protein>
<evidence type="ECO:0000313" key="3">
    <source>
        <dbReference type="EMBL" id="PPR04320.1"/>
    </source>
</evidence>
<name>A0A409YMQ2_9AGAR</name>
<evidence type="ECO:0000313" key="4">
    <source>
        <dbReference type="Proteomes" id="UP000284842"/>
    </source>
</evidence>
<feature type="region of interest" description="Disordered" evidence="1">
    <location>
        <begin position="87"/>
        <end position="119"/>
    </location>
</feature>
<gene>
    <name evidence="3" type="ORF">CVT24_013390</name>
</gene>
<reference evidence="3 4" key="1">
    <citation type="journal article" date="2018" name="Evol. Lett.">
        <title>Horizontal gene cluster transfer increased hallucinogenic mushroom diversity.</title>
        <authorList>
            <person name="Reynolds H.T."/>
            <person name="Vijayakumar V."/>
            <person name="Gluck-Thaler E."/>
            <person name="Korotkin H.B."/>
            <person name="Matheny P.B."/>
            <person name="Slot J.C."/>
        </authorList>
    </citation>
    <scope>NUCLEOTIDE SEQUENCE [LARGE SCALE GENOMIC DNA]</scope>
    <source>
        <strain evidence="3 4">2629</strain>
    </source>
</reference>
<feature type="region of interest" description="Disordered" evidence="1">
    <location>
        <begin position="141"/>
        <end position="160"/>
    </location>
</feature>
<dbReference type="EMBL" id="NHTK01000962">
    <property type="protein sequence ID" value="PPR04320.1"/>
    <property type="molecule type" value="Genomic_DNA"/>
</dbReference>
<keyword evidence="2" id="KW-0732">Signal</keyword>
<sequence>MRSSSSILLSLAFSLICYIGFCVAMPITQKQQEEGSIVATMNQELINLSHHGYNHEQGRPGQTSVTPGHTQVKTYGPAGNAVAVDSQVDNSPGGADKLPHERKGQLLTPVNEENDQPKHTRPHYTLQSLNQYLSQFANGHAAGPGIIPDGASSRSPTTGQPAKLDVEIIEEPPFTGTLVGDAEFD</sequence>
<accession>A0A409YMQ2</accession>
<evidence type="ECO:0000256" key="1">
    <source>
        <dbReference type="SAM" id="MobiDB-lite"/>
    </source>
</evidence>
<dbReference type="InParanoid" id="A0A409YMQ2"/>
<dbReference type="OrthoDB" id="10555155at2759"/>